<sequence length="323" mass="33936">MVTFVAGLTLLASLGHIVNVAAQCSNNVAVYNPDLRTMTANQSYFIVPVPKAAVQTAINEAYPLMNLSLLDVPTSDKSLFPSGFPAGMHPVVAVQQYDDDIRMSALQIDGPLIAGIVLALYVSKDGSKSPLSVSTDQYIAGKNGPLPNGLAPALASTLLFAGAPVRLGEFRPQDAAWLSEGDGLFSAQSKWALVPNPISGPAVYPEAADLEFRTIAAAQSKYTAKTFRYVLNQPLLLPSGQCQRNSYYFNNATAVPVFRRGQVTLGPAADGANPVSGVLQKASPDGSGVYANVDGYSVCAQNVGHSPEDCDAAVANVNPDIYS</sequence>
<accession>A0ABR0E4Y5</accession>
<evidence type="ECO:0000313" key="3">
    <source>
        <dbReference type="Proteomes" id="UP001305779"/>
    </source>
</evidence>
<protein>
    <submittedName>
        <fullName evidence="2">Uncharacterized protein</fullName>
    </submittedName>
</protein>
<name>A0ABR0E4Y5_ZASCE</name>
<evidence type="ECO:0000256" key="1">
    <source>
        <dbReference type="SAM" id="SignalP"/>
    </source>
</evidence>
<keyword evidence="1" id="KW-0732">Signal</keyword>
<keyword evidence="3" id="KW-1185">Reference proteome</keyword>
<comment type="caution">
    <text evidence="2">The sequence shown here is derived from an EMBL/GenBank/DDBJ whole genome shotgun (WGS) entry which is preliminary data.</text>
</comment>
<gene>
    <name evidence="2" type="ORF">PRZ48_012468</name>
</gene>
<proteinExistence type="predicted"/>
<reference evidence="2 3" key="1">
    <citation type="journal article" date="2023" name="G3 (Bethesda)">
        <title>A chromosome-level genome assembly of Zasmidium syzygii isolated from banana leaves.</title>
        <authorList>
            <person name="van Westerhoven A.C."/>
            <person name="Mehrabi R."/>
            <person name="Talebi R."/>
            <person name="Steentjes M.B.F."/>
            <person name="Corcolon B."/>
            <person name="Chong P.A."/>
            <person name="Kema G.H.J."/>
            <person name="Seidl M.F."/>
        </authorList>
    </citation>
    <scope>NUCLEOTIDE SEQUENCE [LARGE SCALE GENOMIC DNA]</scope>
    <source>
        <strain evidence="2 3">P124</strain>
    </source>
</reference>
<organism evidence="2 3">
    <name type="scientific">Zasmidium cellare</name>
    <name type="common">Wine cellar mold</name>
    <name type="synonym">Racodium cellare</name>
    <dbReference type="NCBI Taxonomy" id="395010"/>
    <lineage>
        <taxon>Eukaryota</taxon>
        <taxon>Fungi</taxon>
        <taxon>Dikarya</taxon>
        <taxon>Ascomycota</taxon>
        <taxon>Pezizomycotina</taxon>
        <taxon>Dothideomycetes</taxon>
        <taxon>Dothideomycetidae</taxon>
        <taxon>Mycosphaerellales</taxon>
        <taxon>Mycosphaerellaceae</taxon>
        <taxon>Zasmidium</taxon>
    </lineage>
</organism>
<feature type="signal peptide" evidence="1">
    <location>
        <begin position="1"/>
        <end position="22"/>
    </location>
</feature>
<feature type="chain" id="PRO_5046380281" evidence="1">
    <location>
        <begin position="23"/>
        <end position="323"/>
    </location>
</feature>
<evidence type="ECO:0000313" key="2">
    <source>
        <dbReference type="EMBL" id="KAK4496488.1"/>
    </source>
</evidence>
<dbReference type="Proteomes" id="UP001305779">
    <property type="component" value="Unassembled WGS sequence"/>
</dbReference>
<dbReference type="EMBL" id="JAXOVC010000010">
    <property type="protein sequence ID" value="KAK4496488.1"/>
    <property type="molecule type" value="Genomic_DNA"/>
</dbReference>